<evidence type="ECO:0000313" key="2">
    <source>
        <dbReference type="Proteomes" id="UP001066276"/>
    </source>
</evidence>
<dbReference type="AlphaFoldDB" id="A0AAV7P8T0"/>
<proteinExistence type="predicted"/>
<organism evidence="1 2">
    <name type="scientific">Pleurodeles waltl</name>
    <name type="common">Iberian ribbed newt</name>
    <dbReference type="NCBI Taxonomy" id="8319"/>
    <lineage>
        <taxon>Eukaryota</taxon>
        <taxon>Metazoa</taxon>
        <taxon>Chordata</taxon>
        <taxon>Craniata</taxon>
        <taxon>Vertebrata</taxon>
        <taxon>Euteleostomi</taxon>
        <taxon>Amphibia</taxon>
        <taxon>Batrachia</taxon>
        <taxon>Caudata</taxon>
        <taxon>Salamandroidea</taxon>
        <taxon>Salamandridae</taxon>
        <taxon>Pleurodelinae</taxon>
        <taxon>Pleurodeles</taxon>
    </lineage>
</organism>
<dbReference type="Proteomes" id="UP001066276">
    <property type="component" value="Chromosome 7"/>
</dbReference>
<dbReference type="EMBL" id="JANPWB010000011">
    <property type="protein sequence ID" value="KAJ1124692.1"/>
    <property type="molecule type" value="Genomic_DNA"/>
</dbReference>
<keyword evidence="2" id="KW-1185">Reference proteome</keyword>
<evidence type="ECO:0000313" key="1">
    <source>
        <dbReference type="EMBL" id="KAJ1124692.1"/>
    </source>
</evidence>
<protein>
    <submittedName>
        <fullName evidence="1">Uncharacterized protein</fullName>
    </submittedName>
</protein>
<accession>A0AAV7P8T0</accession>
<sequence length="79" mass="8313">MAPGDGRSLSQLHPGPGKILLWHPHASQSGPRGCRETLVNCHRSSAGSGGWCCRTGPGRSAACNASIAVRPVVWPWAAW</sequence>
<name>A0AAV7P8T0_PLEWA</name>
<gene>
    <name evidence="1" type="ORF">NDU88_003141</name>
</gene>
<reference evidence="1" key="1">
    <citation type="journal article" date="2022" name="bioRxiv">
        <title>Sequencing and chromosome-scale assembly of the giantPleurodeles waltlgenome.</title>
        <authorList>
            <person name="Brown T."/>
            <person name="Elewa A."/>
            <person name="Iarovenko S."/>
            <person name="Subramanian E."/>
            <person name="Araus A.J."/>
            <person name="Petzold A."/>
            <person name="Susuki M."/>
            <person name="Suzuki K.-i.T."/>
            <person name="Hayashi T."/>
            <person name="Toyoda A."/>
            <person name="Oliveira C."/>
            <person name="Osipova E."/>
            <person name="Leigh N.D."/>
            <person name="Simon A."/>
            <person name="Yun M.H."/>
        </authorList>
    </citation>
    <scope>NUCLEOTIDE SEQUENCE</scope>
    <source>
        <strain evidence="1">20211129_DDA</strain>
        <tissue evidence="1">Liver</tissue>
    </source>
</reference>
<comment type="caution">
    <text evidence="1">The sequence shown here is derived from an EMBL/GenBank/DDBJ whole genome shotgun (WGS) entry which is preliminary data.</text>
</comment>